<name>A0ABS8NSA3_9BACT</name>
<evidence type="ECO:0000313" key="9">
    <source>
        <dbReference type="Proteomes" id="UP001430306"/>
    </source>
</evidence>
<proteinExistence type="inferred from homology"/>
<keyword evidence="6" id="KW-0732">Signal</keyword>
<feature type="region of interest" description="Disordered" evidence="5">
    <location>
        <begin position="399"/>
        <end position="430"/>
    </location>
</feature>
<dbReference type="PANTHER" id="PTHR42693:SF53">
    <property type="entry name" value="ENDO-4-O-SULFATASE"/>
    <property type="match status" value="1"/>
</dbReference>
<evidence type="ECO:0000259" key="7">
    <source>
        <dbReference type="Pfam" id="PF00884"/>
    </source>
</evidence>
<keyword evidence="4" id="KW-0106">Calcium</keyword>
<evidence type="ECO:0000256" key="2">
    <source>
        <dbReference type="ARBA" id="ARBA00022723"/>
    </source>
</evidence>
<dbReference type="InterPro" id="IPR000917">
    <property type="entry name" value="Sulfatase_N"/>
</dbReference>
<evidence type="ECO:0000313" key="8">
    <source>
        <dbReference type="EMBL" id="MCC9645341.1"/>
    </source>
</evidence>
<evidence type="ECO:0000256" key="5">
    <source>
        <dbReference type="SAM" id="MobiDB-lite"/>
    </source>
</evidence>
<feature type="domain" description="Sulfatase N-terminal" evidence="7">
    <location>
        <begin position="36"/>
        <end position="335"/>
    </location>
</feature>
<dbReference type="RefSeq" id="WP_230276960.1">
    <property type="nucleotide sequence ID" value="NZ_JAJKFW010000064.1"/>
</dbReference>
<dbReference type="Proteomes" id="UP001430306">
    <property type="component" value="Unassembled WGS sequence"/>
</dbReference>
<sequence>MRNTLAVLASLWVSIASSSGQAPSATDLHSDDGERPNVILILADDLAVGDLSHRNNGLTRTPNLDRLATQSVRFRNAYSGSCVCAPARAALLTGRYPHRTGVVTLNQECYPDLTRLRADETTIANVLSDRGYATGLVGKWHCGMGEKYHPLRRGFDEFAGFIGPNTYRRYRLDVNGMVSEANEGYLTEELTERAVDFVRRHQDHPFFLHLAHYAPHQPLEAPEEVVRFYQEQGFDESTAAIYAMVEVMDRGIGKLLDELKRLKLDSQTLVIFASDNGPDPLTGERYNEGRRGTKYQIYEGGIRIPLFLRWSGKIEPGDRDTPVHFVDLFPTIVEACRLDYETSLPLDGVSLLGLLDDNSVFSQRSLFWQWNRGLPNYTHNAAIRDGGFKLIRPYVTRTANPKDSRQAPQLFDLTKDETEQDDVSAKHPQRVNEMLRQLDQWSRNVERDRVRESNGR</sequence>
<dbReference type="CDD" id="cd16146">
    <property type="entry name" value="ARS_like"/>
    <property type="match status" value="1"/>
</dbReference>
<organism evidence="8 9">
    <name type="scientific">Rhodopirellula halodulae</name>
    <dbReference type="NCBI Taxonomy" id="2894198"/>
    <lineage>
        <taxon>Bacteria</taxon>
        <taxon>Pseudomonadati</taxon>
        <taxon>Planctomycetota</taxon>
        <taxon>Planctomycetia</taxon>
        <taxon>Pirellulales</taxon>
        <taxon>Pirellulaceae</taxon>
        <taxon>Rhodopirellula</taxon>
    </lineage>
</organism>
<evidence type="ECO:0000256" key="1">
    <source>
        <dbReference type="ARBA" id="ARBA00008779"/>
    </source>
</evidence>
<feature type="chain" id="PRO_5045640508" evidence="6">
    <location>
        <begin position="23"/>
        <end position="456"/>
    </location>
</feature>
<keyword evidence="3" id="KW-0378">Hydrolase</keyword>
<keyword evidence="2" id="KW-0479">Metal-binding</keyword>
<dbReference type="InterPro" id="IPR024607">
    <property type="entry name" value="Sulfatase_CS"/>
</dbReference>
<accession>A0ABS8NSA3</accession>
<gene>
    <name evidence="8" type="ORF">LOC71_23930</name>
</gene>
<dbReference type="InterPro" id="IPR050738">
    <property type="entry name" value="Sulfatase"/>
</dbReference>
<comment type="caution">
    <text evidence="8">The sequence shown here is derived from an EMBL/GenBank/DDBJ whole genome shotgun (WGS) entry which is preliminary data.</text>
</comment>
<evidence type="ECO:0000256" key="6">
    <source>
        <dbReference type="SAM" id="SignalP"/>
    </source>
</evidence>
<evidence type="ECO:0000256" key="3">
    <source>
        <dbReference type="ARBA" id="ARBA00022801"/>
    </source>
</evidence>
<dbReference type="Gene3D" id="3.30.1120.10">
    <property type="match status" value="1"/>
</dbReference>
<dbReference type="PROSITE" id="PS00149">
    <property type="entry name" value="SULFATASE_2"/>
    <property type="match status" value="1"/>
</dbReference>
<dbReference type="Gene3D" id="3.40.720.10">
    <property type="entry name" value="Alkaline Phosphatase, subunit A"/>
    <property type="match status" value="1"/>
</dbReference>
<dbReference type="InterPro" id="IPR017850">
    <property type="entry name" value="Alkaline_phosphatase_core_sf"/>
</dbReference>
<comment type="similarity">
    <text evidence="1">Belongs to the sulfatase family.</text>
</comment>
<evidence type="ECO:0000256" key="4">
    <source>
        <dbReference type="ARBA" id="ARBA00022837"/>
    </source>
</evidence>
<keyword evidence="9" id="KW-1185">Reference proteome</keyword>
<protein>
    <submittedName>
        <fullName evidence="8">Arylsulfatase</fullName>
    </submittedName>
</protein>
<dbReference type="PANTHER" id="PTHR42693">
    <property type="entry name" value="ARYLSULFATASE FAMILY MEMBER"/>
    <property type="match status" value="1"/>
</dbReference>
<reference evidence="8" key="1">
    <citation type="submission" date="2021-11" db="EMBL/GenBank/DDBJ databases">
        <title>Genome sequence.</title>
        <authorList>
            <person name="Sun Q."/>
        </authorList>
    </citation>
    <scope>NUCLEOTIDE SEQUENCE</scope>
    <source>
        <strain evidence="8">JC740</strain>
    </source>
</reference>
<dbReference type="SUPFAM" id="SSF53649">
    <property type="entry name" value="Alkaline phosphatase-like"/>
    <property type="match status" value="1"/>
</dbReference>
<dbReference type="EMBL" id="JAJKFW010000064">
    <property type="protein sequence ID" value="MCC9645341.1"/>
    <property type="molecule type" value="Genomic_DNA"/>
</dbReference>
<feature type="signal peptide" evidence="6">
    <location>
        <begin position="1"/>
        <end position="22"/>
    </location>
</feature>
<dbReference type="Pfam" id="PF00884">
    <property type="entry name" value="Sulfatase"/>
    <property type="match status" value="1"/>
</dbReference>